<proteinExistence type="predicted"/>
<evidence type="ECO:0000313" key="1">
    <source>
        <dbReference type="EMBL" id="TPG18038.1"/>
    </source>
</evidence>
<dbReference type="Proteomes" id="UP000317722">
    <property type="component" value="Unassembled WGS sequence"/>
</dbReference>
<keyword evidence="2" id="KW-1185">Reference proteome</keyword>
<name>A0A502CYR3_9MICO</name>
<sequence length="209" mass="22811">MRRPTRRTVLTIAALPVALALALGASSQRLVDRWWPTFPNEQLAAAADGSVRLSDTLDDAKGTHPRVVTMRFTSLERVSDYQEAAGAKTLPATVPADQTLWRLTLHFAADPRTVLGACEVQVRDADGRQYSPGVGDAVEDVSEFTSCTPPGAAGPMAALSTDGPDQSFDPRPAEYDRRYHLLMPSGVRPDNVRVWFDTPLYAEFDVTEP</sequence>
<comment type="caution">
    <text evidence="1">The sequence shown here is derived from an EMBL/GenBank/DDBJ whole genome shotgun (WGS) entry which is preliminary data.</text>
</comment>
<organism evidence="1 2">
    <name type="scientific">Pedococcus bigeumensis</name>
    <dbReference type="NCBI Taxonomy" id="433644"/>
    <lineage>
        <taxon>Bacteria</taxon>
        <taxon>Bacillati</taxon>
        <taxon>Actinomycetota</taxon>
        <taxon>Actinomycetes</taxon>
        <taxon>Micrococcales</taxon>
        <taxon>Intrasporangiaceae</taxon>
        <taxon>Pedococcus</taxon>
    </lineage>
</organism>
<evidence type="ECO:0000313" key="2">
    <source>
        <dbReference type="Proteomes" id="UP000317722"/>
    </source>
</evidence>
<dbReference type="RefSeq" id="WP_140737855.1">
    <property type="nucleotide sequence ID" value="NZ_RCZM01000002.1"/>
</dbReference>
<dbReference type="OrthoDB" id="4860338at2"/>
<dbReference type="EMBL" id="RCZM01000002">
    <property type="protein sequence ID" value="TPG18038.1"/>
    <property type="molecule type" value="Genomic_DNA"/>
</dbReference>
<dbReference type="AlphaFoldDB" id="A0A502CYR3"/>
<reference evidence="1 2" key="1">
    <citation type="journal article" date="2019" name="Environ. Microbiol.">
        <title>Species interactions and distinct microbial communities in high Arctic permafrost affected cryosols are associated with the CH4 and CO2 gas fluxes.</title>
        <authorList>
            <person name="Altshuler I."/>
            <person name="Hamel J."/>
            <person name="Turney S."/>
            <person name="Magnuson E."/>
            <person name="Levesque R."/>
            <person name="Greer C."/>
            <person name="Whyte L.G."/>
        </authorList>
    </citation>
    <scope>NUCLEOTIDE SEQUENCE [LARGE SCALE GENOMIC DNA]</scope>
    <source>
        <strain evidence="1 2">S9.3A</strain>
    </source>
</reference>
<accession>A0A502CYR3</accession>
<gene>
    <name evidence="1" type="ORF">EAH86_06400</name>
</gene>
<protein>
    <submittedName>
        <fullName evidence="1">Uncharacterized protein</fullName>
    </submittedName>
</protein>